<protein>
    <submittedName>
        <fullName evidence="3">Uncharacterized protein</fullName>
    </submittedName>
</protein>
<accession>A0AAD7ANI5</accession>
<sequence>MSKEKFELEFGQPIDVVQRSTGQLTLAQGRMFGALYESILYGINFILFLGLLYMFFQEKKTTLSQRIRLGVVTTVFLLCTTHLAAVMRGLYLAFFVSDVSPDTFYLDHTQTVDLIQKGVYAAATFFADGLLIFRAYVIFGGKWPAMILPLLSLVATVGLWAALIHAYTQQPPGTTLFPHKIAQLALASFAMSFITNVIITIMICVRIWLAMRRFKDTGISTSFYKRFIAFTVESGLLYPLVLLITAVFFSLDNNGLEILSGSNTQVLGIVPILLSLQLRLNLSAYDNVTANTKIGTLEFNSDVPVGQTSAYDVELDRALPTRKAIKLNPAGSGSETMGDSLHSETKRGESHDLEP</sequence>
<name>A0AAD7ANI5_9AGAR</name>
<organism evidence="3 4">
    <name type="scientific">Mycena albidolilacea</name>
    <dbReference type="NCBI Taxonomy" id="1033008"/>
    <lineage>
        <taxon>Eukaryota</taxon>
        <taxon>Fungi</taxon>
        <taxon>Dikarya</taxon>
        <taxon>Basidiomycota</taxon>
        <taxon>Agaricomycotina</taxon>
        <taxon>Agaricomycetes</taxon>
        <taxon>Agaricomycetidae</taxon>
        <taxon>Agaricales</taxon>
        <taxon>Marasmiineae</taxon>
        <taxon>Mycenaceae</taxon>
        <taxon>Mycena</taxon>
    </lineage>
</organism>
<proteinExistence type="predicted"/>
<keyword evidence="2" id="KW-1133">Transmembrane helix</keyword>
<dbReference type="AlphaFoldDB" id="A0AAD7ANI5"/>
<reference evidence="3" key="1">
    <citation type="submission" date="2023-03" db="EMBL/GenBank/DDBJ databases">
        <title>Massive genome expansion in bonnet fungi (Mycena s.s.) driven by repeated elements and novel gene families across ecological guilds.</title>
        <authorList>
            <consortium name="Lawrence Berkeley National Laboratory"/>
            <person name="Harder C.B."/>
            <person name="Miyauchi S."/>
            <person name="Viragh M."/>
            <person name="Kuo A."/>
            <person name="Thoen E."/>
            <person name="Andreopoulos B."/>
            <person name="Lu D."/>
            <person name="Skrede I."/>
            <person name="Drula E."/>
            <person name="Henrissat B."/>
            <person name="Morin E."/>
            <person name="Kohler A."/>
            <person name="Barry K."/>
            <person name="LaButti K."/>
            <person name="Morin E."/>
            <person name="Salamov A."/>
            <person name="Lipzen A."/>
            <person name="Mereny Z."/>
            <person name="Hegedus B."/>
            <person name="Baldrian P."/>
            <person name="Stursova M."/>
            <person name="Weitz H."/>
            <person name="Taylor A."/>
            <person name="Grigoriev I.V."/>
            <person name="Nagy L.G."/>
            <person name="Martin F."/>
            <person name="Kauserud H."/>
        </authorList>
    </citation>
    <scope>NUCLEOTIDE SEQUENCE</scope>
    <source>
        <strain evidence="3">CBHHK002</strain>
    </source>
</reference>
<feature type="transmembrane region" description="Helical" evidence="2">
    <location>
        <begin position="230"/>
        <end position="251"/>
    </location>
</feature>
<dbReference type="Proteomes" id="UP001218218">
    <property type="component" value="Unassembled WGS sequence"/>
</dbReference>
<feature type="transmembrane region" description="Helical" evidence="2">
    <location>
        <begin position="39"/>
        <end position="56"/>
    </location>
</feature>
<evidence type="ECO:0000256" key="1">
    <source>
        <dbReference type="SAM" id="MobiDB-lite"/>
    </source>
</evidence>
<feature type="transmembrane region" description="Helical" evidence="2">
    <location>
        <begin position="114"/>
        <end position="133"/>
    </location>
</feature>
<feature type="compositionally biased region" description="Basic and acidic residues" evidence="1">
    <location>
        <begin position="341"/>
        <end position="355"/>
    </location>
</feature>
<evidence type="ECO:0000313" key="4">
    <source>
        <dbReference type="Proteomes" id="UP001218218"/>
    </source>
</evidence>
<keyword evidence="4" id="KW-1185">Reference proteome</keyword>
<feature type="region of interest" description="Disordered" evidence="1">
    <location>
        <begin position="327"/>
        <end position="355"/>
    </location>
</feature>
<keyword evidence="2" id="KW-0472">Membrane</keyword>
<comment type="caution">
    <text evidence="3">The sequence shown here is derived from an EMBL/GenBank/DDBJ whole genome shotgun (WGS) entry which is preliminary data.</text>
</comment>
<evidence type="ECO:0000313" key="3">
    <source>
        <dbReference type="EMBL" id="KAJ7364005.1"/>
    </source>
</evidence>
<keyword evidence="2" id="KW-0812">Transmembrane</keyword>
<feature type="transmembrane region" description="Helical" evidence="2">
    <location>
        <begin position="184"/>
        <end position="209"/>
    </location>
</feature>
<feature type="transmembrane region" description="Helical" evidence="2">
    <location>
        <begin position="145"/>
        <end position="164"/>
    </location>
</feature>
<dbReference type="EMBL" id="JARIHO010000003">
    <property type="protein sequence ID" value="KAJ7364005.1"/>
    <property type="molecule type" value="Genomic_DNA"/>
</dbReference>
<evidence type="ECO:0000256" key="2">
    <source>
        <dbReference type="SAM" id="Phobius"/>
    </source>
</evidence>
<feature type="transmembrane region" description="Helical" evidence="2">
    <location>
        <begin position="68"/>
        <end position="94"/>
    </location>
</feature>
<gene>
    <name evidence="3" type="ORF">DFH08DRAFT_838061</name>
</gene>